<organism evidence="2 3">
    <name type="scientific">Dioscorea zingiberensis</name>
    <dbReference type="NCBI Taxonomy" id="325984"/>
    <lineage>
        <taxon>Eukaryota</taxon>
        <taxon>Viridiplantae</taxon>
        <taxon>Streptophyta</taxon>
        <taxon>Embryophyta</taxon>
        <taxon>Tracheophyta</taxon>
        <taxon>Spermatophyta</taxon>
        <taxon>Magnoliopsida</taxon>
        <taxon>Liliopsida</taxon>
        <taxon>Dioscoreales</taxon>
        <taxon>Dioscoreaceae</taxon>
        <taxon>Dioscorea</taxon>
    </lineage>
</organism>
<evidence type="ECO:0000313" key="2">
    <source>
        <dbReference type="EMBL" id="KAJ0982936.1"/>
    </source>
</evidence>
<feature type="region of interest" description="Disordered" evidence="1">
    <location>
        <begin position="161"/>
        <end position="184"/>
    </location>
</feature>
<comment type="caution">
    <text evidence="2">The sequence shown here is derived from an EMBL/GenBank/DDBJ whole genome shotgun (WGS) entry which is preliminary data.</text>
</comment>
<dbReference type="EMBL" id="JAGGNH010000002">
    <property type="protein sequence ID" value="KAJ0982936.1"/>
    <property type="molecule type" value="Genomic_DNA"/>
</dbReference>
<dbReference type="PANTHER" id="PTHR46136">
    <property type="entry name" value="TRANSCRIPTION FACTOR GTE8"/>
    <property type="match status" value="1"/>
</dbReference>
<accession>A0A9D5HNH1</accession>
<reference evidence="2" key="1">
    <citation type="submission" date="2021-03" db="EMBL/GenBank/DDBJ databases">
        <authorList>
            <person name="Li Z."/>
            <person name="Yang C."/>
        </authorList>
    </citation>
    <scope>NUCLEOTIDE SEQUENCE</scope>
    <source>
        <strain evidence="2">Dzin_1.0</strain>
        <tissue evidence="2">Leaf</tissue>
    </source>
</reference>
<dbReference type="Proteomes" id="UP001085076">
    <property type="component" value="Miscellaneous, Linkage group lg02"/>
</dbReference>
<sequence>MVANGAIAHVNETCKNNEHQSSKGASDCPPEELPSPSTARQEQLIARFAGTIINAQNKMLQLDIDQGKVSKLTEKQKLDKHRMEARYLMDAQLKVDATKKRREMEREAINKMEGIAQLNLESMRETEDFMKRMENVSSEELRKLGLFLKAANEAIAYDKEPCKANSKGPSDCPPPEQLPSPSRARHEQLVARFEGTIINAQNKMLQLDIDQGKLDNHRMEARYLMDAQLEVDATKKRREMEREAINKMEVIAQLNLESMRETEDFMKRMENVSSEELQKLGLFLKVDDVADFMEFSC</sequence>
<protein>
    <submittedName>
        <fullName evidence="2">Uncharacterized protein</fullName>
    </submittedName>
</protein>
<keyword evidence="3" id="KW-1185">Reference proteome</keyword>
<dbReference type="PANTHER" id="PTHR46136:SF1">
    <property type="entry name" value="TRANSCRIPTION FACTOR GTE11-RELATED"/>
    <property type="match status" value="1"/>
</dbReference>
<reference evidence="2" key="2">
    <citation type="journal article" date="2022" name="Hortic Res">
        <title>The genome of Dioscorea zingiberensis sheds light on the biosynthesis, origin and evolution of the medicinally important diosgenin saponins.</title>
        <authorList>
            <person name="Li Y."/>
            <person name="Tan C."/>
            <person name="Li Z."/>
            <person name="Guo J."/>
            <person name="Li S."/>
            <person name="Chen X."/>
            <person name="Wang C."/>
            <person name="Dai X."/>
            <person name="Yang H."/>
            <person name="Song W."/>
            <person name="Hou L."/>
            <person name="Xu J."/>
            <person name="Tong Z."/>
            <person name="Xu A."/>
            <person name="Yuan X."/>
            <person name="Wang W."/>
            <person name="Yang Q."/>
            <person name="Chen L."/>
            <person name="Sun Z."/>
            <person name="Wang K."/>
            <person name="Pan B."/>
            <person name="Chen J."/>
            <person name="Bao Y."/>
            <person name="Liu F."/>
            <person name="Qi X."/>
            <person name="Gang D.R."/>
            <person name="Wen J."/>
            <person name="Li J."/>
        </authorList>
    </citation>
    <scope>NUCLEOTIDE SEQUENCE</scope>
    <source>
        <strain evidence="2">Dzin_1.0</strain>
    </source>
</reference>
<name>A0A9D5HNH1_9LILI</name>
<evidence type="ECO:0000313" key="3">
    <source>
        <dbReference type="Proteomes" id="UP001085076"/>
    </source>
</evidence>
<dbReference type="InterPro" id="IPR052442">
    <property type="entry name" value="Env_Response_Regulator"/>
</dbReference>
<gene>
    <name evidence="2" type="ORF">J5N97_011191</name>
</gene>
<dbReference type="AlphaFoldDB" id="A0A9D5HNH1"/>
<feature type="region of interest" description="Disordered" evidence="1">
    <location>
        <begin position="13"/>
        <end position="39"/>
    </location>
</feature>
<proteinExistence type="predicted"/>
<evidence type="ECO:0000256" key="1">
    <source>
        <dbReference type="SAM" id="MobiDB-lite"/>
    </source>
</evidence>